<keyword evidence="1" id="KW-1133">Transmembrane helix</keyword>
<evidence type="ECO:0000313" key="3">
    <source>
        <dbReference type="Proteomes" id="UP001329430"/>
    </source>
</evidence>
<reference evidence="2 3" key="1">
    <citation type="journal article" date="2024" name="Insects">
        <title>An Improved Chromosome-Level Genome Assembly of the Firefly Pyrocoelia pectoralis.</title>
        <authorList>
            <person name="Fu X."/>
            <person name="Meyer-Rochow V.B."/>
            <person name="Ballantyne L."/>
            <person name="Zhu X."/>
        </authorList>
    </citation>
    <scope>NUCLEOTIDE SEQUENCE [LARGE SCALE GENOMIC DNA]</scope>
    <source>
        <strain evidence="2">XCY_ONT2</strain>
    </source>
</reference>
<keyword evidence="3" id="KW-1185">Reference proteome</keyword>
<accession>A0AAN7V3U0</accession>
<sequence length="422" mass="49273">MKILRGGRTTLIIGILISTVLIIYLIPHKIRNCPSDVSRSIITTNNQIKSIREIVDCYDKPLKFSIKQYEKYWVFKNFVQAARRYKCDKSVTFTTIGDYLHADNLIVIVERWKGPVSVAFHASGEDFFATLRAIAYLRNCHSLAFKEFVTFHIVVDSDHIPKNIPLYNIYADQFNCSEAAPYENVSRTNLYKTKHNITYPINILRNIARESAQTHFVLAADIELYPSLNVIPNFLKLVTKKKDLFNSNSRSVFVLPPFEVPLNETVPIDKKSLVRMYNNKKAIMFHKFTCSPCHKIPKLEEWLKLDVKEGLNLFTVTKRTFQYSLWEPFYIGTNDDPLFEERIHWENGRDKLDQNYMQCLLDYDYWILDNAFLVHRPGIKTFSEAHPDTRHKPTVYNSQRLRTGYNAIYGERKGCLSKVVFI</sequence>
<dbReference type="EMBL" id="JAVRBK010000010">
    <property type="protein sequence ID" value="KAK5638161.1"/>
    <property type="molecule type" value="Genomic_DNA"/>
</dbReference>
<keyword evidence="1" id="KW-0472">Membrane</keyword>
<dbReference type="PANTHER" id="PTHR47412">
    <property type="entry name" value="FI01434P-RELATED"/>
    <property type="match status" value="1"/>
</dbReference>
<evidence type="ECO:0000256" key="1">
    <source>
        <dbReference type="SAM" id="Phobius"/>
    </source>
</evidence>
<feature type="transmembrane region" description="Helical" evidence="1">
    <location>
        <begin position="7"/>
        <end position="26"/>
    </location>
</feature>
<protein>
    <recommendedName>
        <fullName evidence="4">N-acetyllactosaminide beta-1,3-N-acetylglucosaminyltransferase</fullName>
    </recommendedName>
</protein>
<gene>
    <name evidence="2" type="ORF">RI129_012456</name>
</gene>
<evidence type="ECO:0008006" key="4">
    <source>
        <dbReference type="Google" id="ProtNLM"/>
    </source>
</evidence>
<name>A0AAN7V3U0_9COLE</name>
<organism evidence="2 3">
    <name type="scientific">Pyrocoelia pectoralis</name>
    <dbReference type="NCBI Taxonomy" id="417401"/>
    <lineage>
        <taxon>Eukaryota</taxon>
        <taxon>Metazoa</taxon>
        <taxon>Ecdysozoa</taxon>
        <taxon>Arthropoda</taxon>
        <taxon>Hexapoda</taxon>
        <taxon>Insecta</taxon>
        <taxon>Pterygota</taxon>
        <taxon>Neoptera</taxon>
        <taxon>Endopterygota</taxon>
        <taxon>Coleoptera</taxon>
        <taxon>Polyphaga</taxon>
        <taxon>Elateriformia</taxon>
        <taxon>Elateroidea</taxon>
        <taxon>Lampyridae</taxon>
        <taxon>Lampyrinae</taxon>
        <taxon>Pyrocoelia</taxon>
    </lineage>
</organism>
<dbReference type="PANTHER" id="PTHR47412:SF1">
    <property type="entry name" value="FI01434P-RELATED"/>
    <property type="match status" value="1"/>
</dbReference>
<keyword evidence="1" id="KW-0812">Transmembrane</keyword>
<dbReference type="AlphaFoldDB" id="A0AAN7V3U0"/>
<dbReference type="Proteomes" id="UP001329430">
    <property type="component" value="Chromosome 10"/>
</dbReference>
<evidence type="ECO:0000313" key="2">
    <source>
        <dbReference type="EMBL" id="KAK5638161.1"/>
    </source>
</evidence>
<comment type="caution">
    <text evidence="2">The sequence shown here is derived from an EMBL/GenBank/DDBJ whole genome shotgun (WGS) entry which is preliminary data.</text>
</comment>
<proteinExistence type="predicted"/>
<dbReference type="Pfam" id="PF13896">
    <property type="entry name" value="Glyco_transf_49"/>
    <property type="match status" value="1"/>
</dbReference>